<keyword evidence="2" id="KW-0472">Membrane</keyword>
<dbReference type="AlphaFoldDB" id="A0A914A0Q1"/>
<feature type="transmembrane region" description="Helical" evidence="2">
    <location>
        <begin position="18"/>
        <end position="40"/>
    </location>
</feature>
<dbReference type="PANTHER" id="PTHR34923:SF1">
    <property type="entry name" value="SMALL INTEGRAL MEMBRANE PROTEIN 20"/>
    <property type="match status" value="1"/>
</dbReference>
<keyword evidence="2" id="KW-0812">Transmembrane</keyword>
<organism evidence="3 4">
    <name type="scientific">Patiria miniata</name>
    <name type="common">Bat star</name>
    <name type="synonym">Asterina miniata</name>
    <dbReference type="NCBI Taxonomy" id="46514"/>
    <lineage>
        <taxon>Eukaryota</taxon>
        <taxon>Metazoa</taxon>
        <taxon>Echinodermata</taxon>
        <taxon>Eleutherozoa</taxon>
        <taxon>Asterozoa</taxon>
        <taxon>Asteroidea</taxon>
        <taxon>Valvatacea</taxon>
        <taxon>Valvatida</taxon>
        <taxon>Asterinidae</taxon>
        <taxon>Patiria</taxon>
    </lineage>
</organism>
<sequence>MTTSKMASLSRLRTRNSLIIAGLVGFIGLALYPIVVSPMVNPKKWQKVQKETRKGIDQAGIQPGGMRVWSDPFAPRSDKPTDSKAT</sequence>
<dbReference type="OMA" id="MNSIREN"/>
<proteinExistence type="predicted"/>
<dbReference type="GO" id="GO:0033617">
    <property type="term" value="P:mitochondrial respiratory chain complex IV assembly"/>
    <property type="evidence" value="ECO:0007669"/>
    <property type="project" value="InterPro"/>
</dbReference>
<dbReference type="PANTHER" id="PTHR34923">
    <property type="entry name" value="SMALL INTEGRAL MEMBRANE PROTEIN 20"/>
    <property type="match status" value="1"/>
</dbReference>
<dbReference type="EnsemblMetazoa" id="XM_038201241.1">
    <property type="protein sequence ID" value="XP_038057169.1"/>
    <property type="gene ID" value="LOC119728838"/>
</dbReference>
<accession>A0A914A0Q1</accession>
<name>A0A914A0Q1_PATMI</name>
<dbReference type="OrthoDB" id="8755372at2759"/>
<dbReference type="GO" id="GO:0005743">
    <property type="term" value="C:mitochondrial inner membrane"/>
    <property type="evidence" value="ECO:0007669"/>
    <property type="project" value="TreeGrafter"/>
</dbReference>
<evidence type="ECO:0000313" key="3">
    <source>
        <dbReference type="EnsemblMetazoa" id="XP_038057170.1"/>
    </source>
</evidence>
<keyword evidence="2" id="KW-1133">Transmembrane helix</keyword>
<dbReference type="RefSeq" id="XP_038057169.1">
    <property type="nucleotide sequence ID" value="XM_038201241.1"/>
</dbReference>
<evidence type="ECO:0000256" key="1">
    <source>
        <dbReference type="SAM" id="MobiDB-lite"/>
    </source>
</evidence>
<dbReference type="Proteomes" id="UP000887568">
    <property type="component" value="Unplaced"/>
</dbReference>
<evidence type="ECO:0008006" key="5">
    <source>
        <dbReference type="Google" id="ProtNLM"/>
    </source>
</evidence>
<dbReference type="EnsemblMetazoa" id="XM_038201242.1">
    <property type="protein sequence ID" value="XP_038057170.1"/>
    <property type="gene ID" value="LOC119728838"/>
</dbReference>
<dbReference type="Pfam" id="PF15061">
    <property type="entry name" value="MITRAC7_Phoenixin"/>
    <property type="match status" value="1"/>
</dbReference>
<dbReference type="RefSeq" id="XP_038057170.1">
    <property type="nucleotide sequence ID" value="XM_038201242.1"/>
</dbReference>
<dbReference type="GeneID" id="119728838"/>
<evidence type="ECO:0000256" key="2">
    <source>
        <dbReference type="SAM" id="Phobius"/>
    </source>
</evidence>
<evidence type="ECO:0000313" key="4">
    <source>
        <dbReference type="Proteomes" id="UP000887568"/>
    </source>
</evidence>
<feature type="region of interest" description="Disordered" evidence="1">
    <location>
        <begin position="51"/>
        <end position="86"/>
    </location>
</feature>
<dbReference type="InterPro" id="IPR027917">
    <property type="entry name" value="MITRAC7/Phoenixin"/>
</dbReference>
<feature type="compositionally biased region" description="Basic and acidic residues" evidence="1">
    <location>
        <begin position="76"/>
        <end position="86"/>
    </location>
</feature>
<protein>
    <recommendedName>
        <fullName evidence="5">Small integral membrane protein 20-like</fullName>
    </recommendedName>
</protein>
<keyword evidence="4" id="KW-1185">Reference proteome</keyword>
<reference evidence="3" key="1">
    <citation type="submission" date="2022-11" db="UniProtKB">
        <authorList>
            <consortium name="EnsemblMetazoa"/>
        </authorList>
    </citation>
    <scope>IDENTIFICATION</scope>
</reference>